<evidence type="ECO:0000256" key="5">
    <source>
        <dbReference type="ARBA" id="ARBA00022960"/>
    </source>
</evidence>
<dbReference type="SUPFAM" id="SSF53244">
    <property type="entry name" value="MurD-like peptide ligases, peptide-binding domain"/>
    <property type="match status" value="1"/>
</dbReference>
<keyword evidence="6" id="KW-0573">Peptidoglycan synthesis</keyword>
<feature type="domain" description="Mur ligase C-terminal" evidence="10">
    <location>
        <begin position="307"/>
        <end position="436"/>
    </location>
</feature>
<evidence type="ECO:0000313" key="13">
    <source>
        <dbReference type="Proteomes" id="UP000317169"/>
    </source>
</evidence>
<keyword evidence="8" id="KW-0961">Cell wall biogenesis/degradation</keyword>
<name>A0A507ZFB9_9FLAO</name>
<evidence type="ECO:0000256" key="7">
    <source>
        <dbReference type="ARBA" id="ARBA00023306"/>
    </source>
</evidence>
<dbReference type="PANTHER" id="PTHR43445:SF5">
    <property type="entry name" value="UDP-N-ACETYLMURAMATE--L-ALANYL-GAMMA-D-GLUTAMYL-MESO-2,6-DIAMINOHEPTANDIOATE LIGASE"/>
    <property type="match status" value="1"/>
</dbReference>
<dbReference type="GO" id="GO:0071555">
    <property type="term" value="P:cell wall organization"/>
    <property type="evidence" value="ECO:0007669"/>
    <property type="project" value="UniProtKB-KW"/>
</dbReference>
<dbReference type="Gene3D" id="3.40.1190.10">
    <property type="entry name" value="Mur-like, catalytic domain"/>
    <property type="match status" value="1"/>
</dbReference>
<sequence>MRTHFIAIGGSAMHNLAIALQEKGYTVTGSDDTIFEPSKSRLENAGLLPEEYGWFPQKITANLDAVILGMHAKPDNPELQKAQELGLKIYSYPEFLYEQSIDKTRVVIGGSHGKTSITAMILHVMHYHEKEVDYMVGAQLEGFDTMVHLTSDNDFIVLEGDEYLSSPIDRRPKFHLYQANIALISGIAWDHVNVFETFEDYKKQFEIFTDTMINGSILVYNEEDPLVKEVAEAATKPTRKHAYYTPNYTIKNGVTFLETPEGEMPIEVFGEHNLNNLAGAKWICQHMGVDEAEFYEAIADFKGASKRLEKIADKKGTVIFKDYAHSPSKVKATTEAVRKQYPKKRFIACLELHTYSSLTPVFLQQYNNTLAAADEVVVFYSPEAVEIKQLDALKPKQISEAIQHDRLKVYTNPVMFKEYLKNGAFANTVLLLMSSGNYGGLNFKEIEDWI</sequence>
<keyword evidence="1" id="KW-0436">Ligase</keyword>
<evidence type="ECO:0000259" key="9">
    <source>
        <dbReference type="Pfam" id="PF01225"/>
    </source>
</evidence>
<dbReference type="GO" id="GO:0051301">
    <property type="term" value="P:cell division"/>
    <property type="evidence" value="ECO:0007669"/>
    <property type="project" value="UniProtKB-KW"/>
</dbReference>
<feature type="domain" description="Mur ligase central" evidence="11">
    <location>
        <begin position="108"/>
        <end position="280"/>
    </location>
</feature>
<dbReference type="InterPro" id="IPR036615">
    <property type="entry name" value="Mur_ligase_C_dom_sf"/>
</dbReference>
<keyword evidence="4" id="KW-0067">ATP-binding</keyword>
<accession>A0A507ZFB9</accession>
<dbReference type="SUPFAM" id="SSF51984">
    <property type="entry name" value="MurCD N-terminal domain"/>
    <property type="match status" value="1"/>
</dbReference>
<dbReference type="SUPFAM" id="SSF53623">
    <property type="entry name" value="MurD-like peptide ligases, catalytic domain"/>
    <property type="match status" value="1"/>
</dbReference>
<reference evidence="12 13" key="1">
    <citation type="submission" date="2019-06" db="EMBL/GenBank/DDBJ databases">
        <title>Flavibacter putida gen. nov., sp. nov., a novel marine bacterium of the family Flavobacteriaceae isolated from coastal seawater.</title>
        <authorList>
            <person name="Feng X."/>
        </authorList>
    </citation>
    <scope>NUCLEOTIDE SEQUENCE [LARGE SCALE GENOMIC DNA]</scope>
    <source>
        <strain evidence="12 13">PLHSN227</strain>
    </source>
</reference>
<feature type="domain" description="Mur ligase N-terminal catalytic" evidence="9">
    <location>
        <begin position="3"/>
        <end position="98"/>
    </location>
</feature>
<dbReference type="Gene3D" id="3.40.50.720">
    <property type="entry name" value="NAD(P)-binding Rossmann-like Domain"/>
    <property type="match status" value="1"/>
</dbReference>
<keyword evidence="7" id="KW-0131">Cell cycle</keyword>
<evidence type="ECO:0000256" key="2">
    <source>
        <dbReference type="ARBA" id="ARBA00022618"/>
    </source>
</evidence>
<dbReference type="EMBL" id="VIAR01000013">
    <property type="protein sequence ID" value="TQD34814.1"/>
    <property type="molecule type" value="Genomic_DNA"/>
</dbReference>
<protein>
    <submittedName>
        <fullName evidence="12">Peptidoglycan synthetase</fullName>
    </submittedName>
</protein>
<comment type="caution">
    <text evidence="12">The sequence shown here is derived from an EMBL/GenBank/DDBJ whole genome shotgun (WGS) entry which is preliminary data.</text>
</comment>
<dbReference type="Proteomes" id="UP000317169">
    <property type="component" value="Unassembled WGS sequence"/>
</dbReference>
<keyword evidence="2" id="KW-0132">Cell division</keyword>
<dbReference type="InterPro" id="IPR013221">
    <property type="entry name" value="Mur_ligase_cen"/>
</dbReference>
<dbReference type="InterPro" id="IPR050061">
    <property type="entry name" value="MurCDEF_pg_biosynth"/>
</dbReference>
<dbReference type="PANTHER" id="PTHR43445">
    <property type="entry name" value="UDP-N-ACETYLMURAMATE--L-ALANINE LIGASE-RELATED"/>
    <property type="match status" value="1"/>
</dbReference>
<dbReference type="GO" id="GO:0008360">
    <property type="term" value="P:regulation of cell shape"/>
    <property type="evidence" value="ECO:0007669"/>
    <property type="project" value="UniProtKB-KW"/>
</dbReference>
<dbReference type="RefSeq" id="WP_141422464.1">
    <property type="nucleotide sequence ID" value="NZ_VIAR01000013.1"/>
</dbReference>
<keyword evidence="3" id="KW-0547">Nucleotide-binding</keyword>
<organism evidence="12 13">
    <name type="scientific">Haloflavibacter putidus</name>
    <dbReference type="NCBI Taxonomy" id="2576776"/>
    <lineage>
        <taxon>Bacteria</taxon>
        <taxon>Pseudomonadati</taxon>
        <taxon>Bacteroidota</taxon>
        <taxon>Flavobacteriia</taxon>
        <taxon>Flavobacteriales</taxon>
        <taxon>Flavobacteriaceae</taxon>
        <taxon>Haloflavibacter</taxon>
    </lineage>
</organism>
<evidence type="ECO:0000259" key="10">
    <source>
        <dbReference type="Pfam" id="PF02875"/>
    </source>
</evidence>
<dbReference type="Pfam" id="PF01225">
    <property type="entry name" value="Mur_ligase"/>
    <property type="match status" value="1"/>
</dbReference>
<evidence type="ECO:0000256" key="4">
    <source>
        <dbReference type="ARBA" id="ARBA00022840"/>
    </source>
</evidence>
<dbReference type="Gene3D" id="3.90.190.20">
    <property type="entry name" value="Mur ligase, C-terminal domain"/>
    <property type="match status" value="1"/>
</dbReference>
<dbReference type="InterPro" id="IPR000713">
    <property type="entry name" value="Mur_ligase_N"/>
</dbReference>
<dbReference type="Pfam" id="PF02875">
    <property type="entry name" value="Mur_ligase_C"/>
    <property type="match status" value="1"/>
</dbReference>
<dbReference type="OrthoDB" id="9804126at2"/>
<dbReference type="GO" id="GO:0005524">
    <property type="term" value="F:ATP binding"/>
    <property type="evidence" value="ECO:0007669"/>
    <property type="project" value="UniProtKB-KW"/>
</dbReference>
<evidence type="ECO:0000256" key="8">
    <source>
        <dbReference type="ARBA" id="ARBA00023316"/>
    </source>
</evidence>
<keyword evidence="5" id="KW-0133">Cell shape</keyword>
<dbReference type="AlphaFoldDB" id="A0A507ZFB9"/>
<evidence type="ECO:0000256" key="6">
    <source>
        <dbReference type="ARBA" id="ARBA00022984"/>
    </source>
</evidence>
<gene>
    <name evidence="12" type="ORF">FKR84_11505</name>
</gene>
<dbReference type="Pfam" id="PF08245">
    <property type="entry name" value="Mur_ligase_M"/>
    <property type="match status" value="1"/>
</dbReference>
<evidence type="ECO:0000259" key="11">
    <source>
        <dbReference type="Pfam" id="PF08245"/>
    </source>
</evidence>
<dbReference type="InterPro" id="IPR036565">
    <property type="entry name" value="Mur-like_cat_sf"/>
</dbReference>
<evidence type="ECO:0000256" key="1">
    <source>
        <dbReference type="ARBA" id="ARBA00022598"/>
    </source>
</evidence>
<evidence type="ECO:0000313" key="12">
    <source>
        <dbReference type="EMBL" id="TQD34814.1"/>
    </source>
</evidence>
<evidence type="ECO:0000256" key="3">
    <source>
        <dbReference type="ARBA" id="ARBA00022741"/>
    </source>
</evidence>
<keyword evidence="13" id="KW-1185">Reference proteome</keyword>
<dbReference type="GO" id="GO:0009252">
    <property type="term" value="P:peptidoglycan biosynthetic process"/>
    <property type="evidence" value="ECO:0007669"/>
    <property type="project" value="UniProtKB-KW"/>
</dbReference>
<proteinExistence type="predicted"/>
<dbReference type="InterPro" id="IPR004101">
    <property type="entry name" value="Mur_ligase_C"/>
</dbReference>
<dbReference type="GO" id="GO:0016881">
    <property type="term" value="F:acid-amino acid ligase activity"/>
    <property type="evidence" value="ECO:0007669"/>
    <property type="project" value="InterPro"/>
</dbReference>